<protein>
    <submittedName>
        <fullName evidence="1">Uncharacterized protein</fullName>
    </submittedName>
</protein>
<evidence type="ECO:0000313" key="1">
    <source>
        <dbReference type="EMBL" id="AKO61691.1"/>
    </source>
</evidence>
<reference evidence="1 2" key="1">
    <citation type="submission" date="2015-05" db="EMBL/GenBank/DDBJ databases">
        <authorList>
            <person name="Liu X."/>
            <person name="Tong Y."/>
            <person name="Huang Y."/>
            <person name="Fan H."/>
            <person name="An X."/>
            <person name="Mi Z."/>
            <person name="Zhang Z."/>
        </authorList>
    </citation>
    <scope>NUCLEOTIDE SEQUENCE [LARGE SCALE GENOMIC DNA]</scope>
</reference>
<sequence>MRAQHSFDIDGVISIGIRPSPGAIIITGRSYEERAETEAYLKHLGISNDVFYNPLKWSEKSRTSSGEHKAEIINLQGVTRHFEDDPVQAQVIRERCPNCYVVEIVSDLVELENVRHTFTGEPN</sequence>
<name>A0A0H4ISH7_9CAUD</name>
<organism evidence="1 2">
    <name type="scientific">Stenotrophomonas phage IME-SM1</name>
    <dbReference type="NCBI Taxonomy" id="1654717"/>
    <lineage>
        <taxon>Viruses</taxon>
        <taxon>Duplodnaviria</taxon>
        <taxon>Heunggongvirae</taxon>
        <taxon>Uroviricota</taxon>
        <taxon>Caudoviricetes</taxon>
        <taxon>Menderavirus</taxon>
        <taxon>Menderavirus IMESM1</taxon>
    </lineage>
</organism>
<dbReference type="EMBL" id="KR560069">
    <property type="protein sequence ID" value="AKO61691.1"/>
    <property type="molecule type" value="Genomic_DNA"/>
</dbReference>
<dbReference type="Proteomes" id="UP000224291">
    <property type="component" value="Segment"/>
</dbReference>
<evidence type="ECO:0000313" key="2">
    <source>
        <dbReference type="Proteomes" id="UP000224291"/>
    </source>
</evidence>
<keyword evidence="2" id="KW-1185">Reference proteome</keyword>
<dbReference type="KEGG" id="vg:65066640"/>
<proteinExistence type="predicted"/>
<dbReference type="RefSeq" id="YP_010077884.1">
    <property type="nucleotide sequence ID" value="NC_054952.1"/>
</dbReference>
<accession>A0A0H4ISH7</accession>
<dbReference type="GeneID" id="65066640"/>